<gene>
    <name evidence="1" type="ORF">L2E82_15319</name>
</gene>
<proteinExistence type="predicted"/>
<evidence type="ECO:0000313" key="1">
    <source>
        <dbReference type="EMBL" id="KAI3765289.1"/>
    </source>
</evidence>
<name>A0ACB9F2I0_CICIN</name>
<comment type="caution">
    <text evidence="1">The sequence shown here is derived from an EMBL/GenBank/DDBJ whole genome shotgun (WGS) entry which is preliminary data.</text>
</comment>
<dbReference type="Proteomes" id="UP001055811">
    <property type="component" value="Linkage Group LG03"/>
</dbReference>
<protein>
    <submittedName>
        <fullName evidence="1">Uncharacterized protein</fullName>
    </submittedName>
</protein>
<accession>A0ACB9F2I0</accession>
<keyword evidence="2" id="KW-1185">Reference proteome</keyword>
<sequence length="635" mass="72403">MALTKADVLKLNADLYDALMSNKDAAVVHICRKIPKGPLHTLTIHDDTVLHMATYHKKADLALKLLDLVSVSDSHKLTWQNNGGNTILHETGTNNKTVEVAAEVLRRAPMLLNMINKEGETALFYAARHGKSKPFRFLHDEVSRAFQGLDKKSFLRRGDKFTILHIAVLSRNYKIAHELAVTYEELIGEKDADDMTALQLLSSTKPAFGPKNFFKRMIFKVIDADIEVKERMLTFFKKLRKEKHGYEWAMKIARLLIKADNSWERTESWTDRRGTKFHEYGKTTSTVKQEQKIPIDLDYKPDTPLLLATINGSTEIVEEILKKYPQAVEHVDKDGHNILHLAILHRRHDIIDIVEDMNYPLERLRGRLDKNFNTLLHMVGYKVEELKEDVKHPAGELKEDQRLYKRVEKLATTLDSMTRNSDLKTAYEVFSETNDKLRANAKDWMCENAKNCSIVAVLIATVAFTSAYTVPGGTNETGHPVLKDKSLFLLFTLADAVSLSTALTSVILFLNILTSPFQFKDFESSLFEKQHTALTLLIISVATMMVAFAATLILAVSSEATWSDMTLYGVSLFPVFVFVFESIQEYLKMVSELYWVFKRMKEQVVEIYHKIWDYNPRSLHPVVAGSIHQTTPLPV</sequence>
<dbReference type="EMBL" id="CM042011">
    <property type="protein sequence ID" value="KAI3765289.1"/>
    <property type="molecule type" value="Genomic_DNA"/>
</dbReference>
<reference evidence="2" key="1">
    <citation type="journal article" date="2022" name="Mol. Ecol. Resour.">
        <title>The genomes of chicory, endive, great burdock and yacon provide insights into Asteraceae palaeo-polyploidization history and plant inulin production.</title>
        <authorList>
            <person name="Fan W."/>
            <person name="Wang S."/>
            <person name="Wang H."/>
            <person name="Wang A."/>
            <person name="Jiang F."/>
            <person name="Liu H."/>
            <person name="Zhao H."/>
            <person name="Xu D."/>
            <person name="Zhang Y."/>
        </authorList>
    </citation>
    <scope>NUCLEOTIDE SEQUENCE [LARGE SCALE GENOMIC DNA]</scope>
    <source>
        <strain evidence="2">cv. Punajuju</strain>
    </source>
</reference>
<reference evidence="1 2" key="2">
    <citation type="journal article" date="2022" name="Mol. Ecol. Resour.">
        <title>The genomes of chicory, endive, great burdock and yacon provide insights into Asteraceae paleo-polyploidization history and plant inulin production.</title>
        <authorList>
            <person name="Fan W."/>
            <person name="Wang S."/>
            <person name="Wang H."/>
            <person name="Wang A."/>
            <person name="Jiang F."/>
            <person name="Liu H."/>
            <person name="Zhao H."/>
            <person name="Xu D."/>
            <person name="Zhang Y."/>
        </authorList>
    </citation>
    <scope>NUCLEOTIDE SEQUENCE [LARGE SCALE GENOMIC DNA]</scope>
    <source>
        <strain evidence="2">cv. Punajuju</strain>
        <tissue evidence="1">Leaves</tissue>
    </source>
</reference>
<evidence type="ECO:0000313" key="2">
    <source>
        <dbReference type="Proteomes" id="UP001055811"/>
    </source>
</evidence>
<organism evidence="1 2">
    <name type="scientific">Cichorium intybus</name>
    <name type="common">Chicory</name>
    <dbReference type="NCBI Taxonomy" id="13427"/>
    <lineage>
        <taxon>Eukaryota</taxon>
        <taxon>Viridiplantae</taxon>
        <taxon>Streptophyta</taxon>
        <taxon>Embryophyta</taxon>
        <taxon>Tracheophyta</taxon>
        <taxon>Spermatophyta</taxon>
        <taxon>Magnoliopsida</taxon>
        <taxon>eudicotyledons</taxon>
        <taxon>Gunneridae</taxon>
        <taxon>Pentapetalae</taxon>
        <taxon>asterids</taxon>
        <taxon>campanulids</taxon>
        <taxon>Asterales</taxon>
        <taxon>Asteraceae</taxon>
        <taxon>Cichorioideae</taxon>
        <taxon>Cichorieae</taxon>
        <taxon>Cichoriinae</taxon>
        <taxon>Cichorium</taxon>
    </lineage>
</organism>